<dbReference type="PANTHER" id="PTHR30093:SF2">
    <property type="entry name" value="TYPE II SECRETION SYSTEM PROTEIN H"/>
    <property type="match status" value="1"/>
</dbReference>
<keyword evidence="3" id="KW-1185">Reference proteome</keyword>
<comment type="caution">
    <text evidence="2">The sequence shown here is derived from an EMBL/GenBank/DDBJ whole genome shotgun (WGS) entry which is preliminary data.</text>
</comment>
<evidence type="ECO:0000313" key="2">
    <source>
        <dbReference type="EMBL" id="MBA2115759.1"/>
    </source>
</evidence>
<dbReference type="NCBIfam" id="TIGR02532">
    <property type="entry name" value="IV_pilin_GFxxxE"/>
    <property type="match status" value="1"/>
</dbReference>
<dbReference type="Gene3D" id="3.30.700.10">
    <property type="entry name" value="Glycoprotein, Type 4 Pilin"/>
    <property type="match status" value="1"/>
</dbReference>
<dbReference type="EMBL" id="JABRWO010000008">
    <property type="protein sequence ID" value="MBA2115759.1"/>
    <property type="molecule type" value="Genomic_DNA"/>
</dbReference>
<feature type="domain" description="DUF1559" evidence="1">
    <location>
        <begin position="34"/>
        <end position="286"/>
    </location>
</feature>
<accession>A0A7V8V6B1</accession>
<evidence type="ECO:0000313" key="3">
    <source>
        <dbReference type="Proteomes" id="UP000551616"/>
    </source>
</evidence>
<dbReference type="NCBIfam" id="TIGR04294">
    <property type="entry name" value="pre_pil_HX9DG"/>
    <property type="match status" value="1"/>
</dbReference>
<dbReference type="AlphaFoldDB" id="A0A7V8V6B1"/>
<dbReference type="PANTHER" id="PTHR30093">
    <property type="entry name" value="GENERAL SECRETION PATHWAY PROTEIN G"/>
    <property type="match status" value="1"/>
</dbReference>
<dbReference type="Pfam" id="PF07596">
    <property type="entry name" value="SBP_bac_10"/>
    <property type="match status" value="1"/>
</dbReference>
<organism evidence="2 3">
    <name type="scientific">Bremerella alba</name>
    <dbReference type="NCBI Taxonomy" id="980252"/>
    <lineage>
        <taxon>Bacteria</taxon>
        <taxon>Pseudomonadati</taxon>
        <taxon>Planctomycetota</taxon>
        <taxon>Planctomycetia</taxon>
        <taxon>Pirellulales</taxon>
        <taxon>Pirellulaceae</taxon>
        <taxon>Bremerella</taxon>
    </lineage>
</organism>
<protein>
    <recommendedName>
        <fullName evidence="1">DUF1559 domain-containing protein</fullName>
    </recommendedName>
</protein>
<proteinExistence type="predicted"/>
<name>A0A7V8V6B1_9BACT</name>
<dbReference type="InterPro" id="IPR012902">
    <property type="entry name" value="N_methyl_site"/>
</dbReference>
<gene>
    <name evidence="2" type="ORF">HOV93_29440</name>
</gene>
<dbReference type="InterPro" id="IPR011453">
    <property type="entry name" value="DUF1559"/>
</dbReference>
<reference evidence="2 3" key="1">
    <citation type="submission" date="2020-05" db="EMBL/GenBank/DDBJ databases">
        <title>Bremerella alba sp. nov., a novel planctomycete isolated from the surface of the macroalga Fucus spiralis.</title>
        <authorList>
            <person name="Godinho O."/>
            <person name="Botelho R."/>
            <person name="Albuquerque L."/>
            <person name="Wiegand S."/>
            <person name="Da Costa M.S."/>
            <person name="Lobo-Da-Cunha A."/>
            <person name="Jogler C."/>
            <person name="Lage O.M."/>
        </authorList>
    </citation>
    <scope>NUCLEOTIDE SEQUENCE [LARGE SCALE GENOMIC DNA]</scope>
    <source>
        <strain evidence="2 3">FF15</strain>
    </source>
</reference>
<dbReference type="Proteomes" id="UP000551616">
    <property type="component" value="Unassembled WGS sequence"/>
</dbReference>
<evidence type="ECO:0000259" key="1">
    <source>
        <dbReference type="Pfam" id="PF07596"/>
    </source>
</evidence>
<dbReference type="PROSITE" id="PS00409">
    <property type="entry name" value="PROKAR_NTER_METHYL"/>
    <property type="match status" value="1"/>
</dbReference>
<dbReference type="Pfam" id="PF07963">
    <property type="entry name" value="N_methyl"/>
    <property type="match status" value="1"/>
</dbReference>
<sequence length="305" mass="33444">MVRMRASRGFTLVELLVVIAIIGVLIALLLPAVQQAREAARRMQCSNNLKQLGLAIHNYHDTFQNFPGGTYACCWGTWQVSILPFIEQKNLYDNYNITDKYVTSDSRYSGDDNIDVTTVELSALTCPSDTPNKPLGSITSHSYGANYGNTDYDQGTVNGVEFHGAPFKYVNNDEGSKGYQGFRDITDGTANTVLFAEKLQGEGKDLRAYSWWGDGSSVSGYLTPNTSDADRIYSASYCNNLPLKNLPCAASTSSAPSMFAARSRHPGGVQVVLCDGSSRFITETIQVDTWRNLMSSRDGQVLGEF</sequence>
<dbReference type="SUPFAM" id="SSF54523">
    <property type="entry name" value="Pili subunits"/>
    <property type="match status" value="1"/>
</dbReference>
<dbReference type="InterPro" id="IPR027558">
    <property type="entry name" value="Pre_pil_HX9DG_C"/>
</dbReference>
<dbReference type="InterPro" id="IPR045584">
    <property type="entry name" value="Pilin-like"/>
</dbReference>